<dbReference type="Pfam" id="PF00392">
    <property type="entry name" value="GntR"/>
    <property type="match status" value="1"/>
</dbReference>
<keyword evidence="1" id="KW-0805">Transcription regulation</keyword>
<evidence type="ECO:0000256" key="1">
    <source>
        <dbReference type="ARBA" id="ARBA00023015"/>
    </source>
</evidence>
<reference evidence="7" key="1">
    <citation type="submission" date="2016-10" db="EMBL/GenBank/DDBJ databases">
        <authorList>
            <person name="Varghese N."/>
            <person name="Submissions S."/>
        </authorList>
    </citation>
    <scope>NUCLEOTIDE SEQUENCE [LARGE SCALE GENOMIC DNA]</scope>
    <source>
        <strain evidence="7">DSM 10146</strain>
    </source>
</reference>
<protein>
    <submittedName>
        <fullName evidence="6">DNA-binding transcriptional regulator, GntR family</fullName>
    </submittedName>
</protein>
<keyword evidence="2 6" id="KW-0238">DNA-binding</keyword>
<dbReference type="GO" id="GO:0003700">
    <property type="term" value="F:DNA-binding transcription factor activity"/>
    <property type="evidence" value="ECO:0007669"/>
    <property type="project" value="InterPro"/>
</dbReference>
<organism evidence="6 7">
    <name type="scientific">Salipiger thiooxidans</name>
    <dbReference type="NCBI Taxonomy" id="282683"/>
    <lineage>
        <taxon>Bacteria</taxon>
        <taxon>Pseudomonadati</taxon>
        <taxon>Pseudomonadota</taxon>
        <taxon>Alphaproteobacteria</taxon>
        <taxon>Rhodobacterales</taxon>
        <taxon>Roseobacteraceae</taxon>
        <taxon>Salipiger</taxon>
    </lineage>
</organism>
<dbReference type="InterPro" id="IPR011711">
    <property type="entry name" value="GntR_C"/>
</dbReference>
<sequence>MADQIREEESHGITVEAPAVLRSEPSRPATRAEEIAAALEDEIVQGELAPGQRLDEQVLGKRFRVSRTPVREALRLLGASGLVTLEPRLGAIVARPTVSEIFDLFELVGEMEAVAARLACERMGDADRERIMATHDACRVAGRSGDAEAYIERNDAFHAAIHIASENRALRDQIQLLNKRLAPYRRFITFRPERKQAAEQEHEVLARALLKGDADAAARAMKEHVKMLAEDAFVLARSLRL</sequence>
<dbReference type="Gene3D" id="1.20.120.530">
    <property type="entry name" value="GntR ligand-binding domain-like"/>
    <property type="match status" value="1"/>
</dbReference>
<dbReference type="InterPro" id="IPR008920">
    <property type="entry name" value="TF_FadR/GntR_C"/>
</dbReference>
<evidence type="ECO:0000313" key="6">
    <source>
        <dbReference type="EMBL" id="SDE84723.1"/>
    </source>
</evidence>
<evidence type="ECO:0000256" key="2">
    <source>
        <dbReference type="ARBA" id="ARBA00023125"/>
    </source>
</evidence>
<dbReference type="SUPFAM" id="SSF46785">
    <property type="entry name" value="Winged helix' DNA-binding domain"/>
    <property type="match status" value="1"/>
</dbReference>
<dbReference type="AlphaFoldDB" id="A0A1G7G9F6"/>
<gene>
    <name evidence="6" type="ORF">SAMN04488105_108221</name>
</gene>
<feature type="domain" description="HTH gntR-type" evidence="5">
    <location>
        <begin position="29"/>
        <end position="96"/>
    </location>
</feature>
<dbReference type="SUPFAM" id="SSF48008">
    <property type="entry name" value="GntR ligand-binding domain-like"/>
    <property type="match status" value="1"/>
</dbReference>
<dbReference type="RefSeq" id="WP_165617103.1">
    <property type="nucleotide sequence ID" value="NZ_FNAV01000008.1"/>
</dbReference>
<evidence type="ECO:0000313" key="7">
    <source>
        <dbReference type="Proteomes" id="UP000198994"/>
    </source>
</evidence>
<dbReference type="SMART" id="SM00895">
    <property type="entry name" value="FCD"/>
    <property type="match status" value="1"/>
</dbReference>
<proteinExistence type="predicted"/>
<dbReference type="PROSITE" id="PS50949">
    <property type="entry name" value="HTH_GNTR"/>
    <property type="match status" value="1"/>
</dbReference>
<dbReference type="STRING" id="282683.SAMN04488105_108221"/>
<dbReference type="InterPro" id="IPR036390">
    <property type="entry name" value="WH_DNA-bd_sf"/>
</dbReference>
<feature type="compositionally biased region" description="Basic and acidic residues" evidence="4">
    <location>
        <begin position="1"/>
        <end position="11"/>
    </location>
</feature>
<dbReference type="Pfam" id="PF07729">
    <property type="entry name" value="FCD"/>
    <property type="match status" value="1"/>
</dbReference>
<dbReference type="CDD" id="cd07377">
    <property type="entry name" value="WHTH_GntR"/>
    <property type="match status" value="1"/>
</dbReference>
<dbReference type="EMBL" id="FNAV01000008">
    <property type="protein sequence ID" value="SDE84723.1"/>
    <property type="molecule type" value="Genomic_DNA"/>
</dbReference>
<evidence type="ECO:0000256" key="4">
    <source>
        <dbReference type="SAM" id="MobiDB-lite"/>
    </source>
</evidence>
<dbReference type="InterPro" id="IPR000524">
    <property type="entry name" value="Tscrpt_reg_HTH_GntR"/>
</dbReference>
<dbReference type="GO" id="GO:0003677">
    <property type="term" value="F:DNA binding"/>
    <property type="evidence" value="ECO:0007669"/>
    <property type="project" value="UniProtKB-KW"/>
</dbReference>
<dbReference type="SMART" id="SM00345">
    <property type="entry name" value="HTH_GNTR"/>
    <property type="match status" value="1"/>
</dbReference>
<evidence type="ECO:0000256" key="3">
    <source>
        <dbReference type="ARBA" id="ARBA00023163"/>
    </source>
</evidence>
<keyword evidence="3" id="KW-0804">Transcription</keyword>
<name>A0A1G7G9F6_9RHOB</name>
<dbReference type="Gene3D" id="1.10.10.10">
    <property type="entry name" value="Winged helix-like DNA-binding domain superfamily/Winged helix DNA-binding domain"/>
    <property type="match status" value="1"/>
</dbReference>
<dbReference type="InterPro" id="IPR036388">
    <property type="entry name" value="WH-like_DNA-bd_sf"/>
</dbReference>
<evidence type="ECO:0000259" key="5">
    <source>
        <dbReference type="PROSITE" id="PS50949"/>
    </source>
</evidence>
<keyword evidence="7" id="KW-1185">Reference proteome</keyword>
<dbReference type="Proteomes" id="UP000198994">
    <property type="component" value="Unassembled WGS sequence"/>
</dbReference>
<dbReference type="PANTHER" id="PTHR43537">
    <property type="entry name" value="TRANSCRIPTIONAL REGULATOR, GNTR FAMILY"/>
    <property type="match status" value="1"/>
</dbReference>
<feature type="region of interest" description="Disordered" evidence="4">
    <location>
        <begin position="1"/>
        <end position="28"/>
    </location>
</feature>
<dbReference type="PANTHER" id="PTHR43537:SF49">
    <property type="entry name" value="TRANSCRIPTIONAL REGULATORY PROTEIN"/>
    <property type="match status" value="1"/>
</dbReference>
<accession>A0A1G7G9F6</accession>